<evidence type="ECO:0000313" key="5">
    <source>
        <dbReference type="EMBL" id="NIA67733.1"/>
    </source>
</evidence>
<dbReference type="AlphaFoldDB" id="A0A967C239"/>
<feature type="domain" description="Methyltransferase" evidence="4">
    <location>
        <begin position="53"/>
        <end position="144"/>
    </location>
</feature>
<evidence type="ECO:0000256" key="2">
    <source>
        <dbReference type="ARBA" id="ARBA00022679"/>
    </source>
</evidence>
<keyword evidence="3" id="KW-0949">S-adenosyl-L-methionine</keyword>
<dbReference type="PANTHER" id="PTHR43464">
    <property type="entry name" value="METHYLTRANSFERASE"/>
    <property type="match status" value="1"/>
</dbReference>
<gene>
    <name evidence="5" type="ORF">HBA54_03940</name>
</gene>
<sequence>MDTPYGANSAQVEHWNGMTGRAWVDVQPVLDQMFAPLEDLLLETPAVAAGHRVLDVGCGTGSTTLAVARKVGEHGRCVGMDVSEPMIAAAQARADRAGLPAAFICADAQAYGFEPAGFDVIVSRLGVMFFDNPVRAFENLRHAAREKAALSFIAWRGPEENPFLTTPERASAPLLPDIPARRVGAPGPLAFAEEAVGRRVLQQSGWAEIEIRPVDLACSFLEKDLIHYFTRIGPLGQILQETDERTRAQVIETVRTAFDPYVKGAEVRFTAACWMAGARAPSRSTMPKGKGDA</sequence>
<organism evidence="5 6">
    <name type="scientific">Pelagibius litoralis</name>
    <dbReference type="NCBI Taxonomy" id="374515"/>
    <lineage>
        <taxon>Bacteria</taxon>
        <taxon>Pseudomonadati</taxon>
        <taxon>Pseudomonadota</taxon>
        <taxon>Alphaproteobacteria</taxon>
        <taxon>Rhodospirillales</taxon>
        <taxon>Rhodovibrionaceae</taxon>
        <taxon>Pelagibius</taxon>
    </lineage>
</organism>
<dbReference type="Gene3D" id="3.40.50.150">
    <property type="entry name" value="Vaccinia Virus protein VP39"/>
    <property type="match status" value="1"/>
</dbReference>
<dbReference type="Proteomes" id="UP000761264">
    <property type="component" value="Unassembled WGS sequence"/>
</dbReference>
<dbReference type="GO" id="GO:0008168">
    <property type="term" value="F:methyltransferase activity"/>
    <property type="evidence" value="ECO:0007669"/>
    <property type="project" value="UniProtKB-KW"/>
</dbReference>
<protein>
    <submittedName>
        <fullName evidence="5">Class I SAM-dependent methyltransferase</fullName>
    </submittedName>
</protein>
<comment type="caution">
    <text evidence="5">The sequence shown here is derived from an EMBL/GenBank/DDBJ whole genome shotgun (WGS) entry which is preliminary data.</text>
</comment>
<dbReference type="GO" id="GO:0032259">
    <property type="term" value="P:methylation"/>
    <property type="evidence" value="ECO:0007669"/>
    <property type="project" value="UniProtKB-KW"/>
</dbReference>
<evidence type="ECO:0000313" key="6">
    <source>
        <dbReference type="Proteomes" id="UP000761264"/>
    </source>
</evidence>
<evidence type="ECO:0000256" key="3">
    <source>
        <dbReference type="ARBA" id="ARBA00022691"/>
    </source>
</evidence>
<dbReference type="InterPro" id="IPR029063">
    <property type="entry name" value="SAM-dependent_MTases_sf"/>
</dbReference>
<reference evidence="5" key="1">
    <citation type="submission" date="2020-03" db="EMBL/GenBank/DDBJ databases">
        <title>Genome of Pelagibius litoralis DSM 21314T.</title>
        <authorList>
            <person name="Wang G."/>
        </authorList>
    </citation>
    <scope>NUCLEOTIDE SEQUENCE</scope>
    <source>
        <strain evidence="5">DSM 21314</strain>
    </source>
</reference>
<accession>A0A967C239</accession>
<dbReference type="RefSeq" id="WP_167221559.1">
    <property type="nucleotide sequence ID" value="NZ_JAAQPH010000002.1"/>
</dbReference>
<keyword evidence="6" id="KW-1185">Reference proteome</keyword>
<keyword evidence="1 5" id="KW-0489">Methyltransferase</keyword>
<dbReference type="PANTHER" id="PTHR43464:SF19">
    <property type="entry name" value="UBIQUINONE BIOSYNTHESIS O-METHYLTRANSFERASE, MITOCHONDRIAL"/>
    <property type="match status" value="1"/>
</dbReference>
<evidence type="ECO:0000259" key="4">
    <source>
        <dbReference type="Pfam" id="PF13649"/>
    </source>
</evidence>
<name>A0A967C239_9PROT</name>
<dbReference type="EMBL" id="JAAQPH010000002">
    <property type="protein sequence ID" value="NIA67733.1"/>
    <property type="molecule type" value="Genomic_DNA"/>
</dbReference>
<evidence type="ECO:0000256" key="1">
    <source>
        <dbReference type="ARBA" id="ARBA00022603"/>
    </source>
</evidence>
<dbReference type="InterPro" id="IPR041698">
    <property type="entry name" value="Methyltransf_25"/>
</dbReference>
<proteinExistence type="predicted"/>
<dbReference type="CDD" id="cd02440">
    <property type="entry name" value="AdoMet_MTases"/>
    <property type="match status" value="1"/>
</dbReference>
<dbReference type="SUPFAM" id="SSF53335">
    <property type="entry name" value="S-adenosyl-L-methionine-dependent methyltransferases"/>
    <property type="match status" value="1"/>
</dbReference>
<dbReference type="Pfam" id="PF13649">
    <property type="entry name" value="Methyltransf_25"/>
    <property type="match status" value="1"/>
</dbReference>
<keyword evidence="2" id="KW-0808">Transferase</keyword>